<dbReference type="GO" id="GO:0016787">
    <property type="term" value="F:hydrolase activity"/>
    <property type="evidence" value="ECO:0007669"/>
    <property type="project" value="InterPro"/>
</dbReference>
<dbReference type="PANTHER" id="PTHR23024">
    <property type="entry name" value="ARYLACETAMIDE DEACETYLASE"/>
    <property type="match status" value="1"/>
</dbReference>
<accession>A0AAV8TI59</accession>
<dbReference type="AlphaFoldDB" id="A0AAV8TI59"/>
<dbReference type="PANTHER" id="PTHR23024:SF408">
    <property type="entry name" value="ALPHA_BETA HYDROLASE FOLD-3 DOMAIN-CONTAINING PROTEIN"/>
    <property type="match status" value="1"/>
</dbReference>
<comment type="caution">
    <text evidence="3">The sequence shown here is derived from an EMBL/GenBank/DDBJ whole genome shotgun (WGS) entry which is preliminary data.</text>
</comment>
<evidence type="ECO:0000256" key="1">
    <source>
        <dbReference type="ARBA" id="ARBA00010515"/>
    </source>
</evidence>
<feature type="domain" description="Alpha/beta hydrolase fold-3" evidence="2">
    <location>
        <begin position="75"/>
        <end position="286"/>
    </location>
</feature>
<reference evidence="3 4" key="1">
    <citation type="submission" date="2021-09" db="EMBL/GenBank/DDBJ databases">
        <title>Genomic insights and catalytic innovation underlie evolution of tropane alkaloids biosynthesis.</title>
        <authorList>
            <person name="Wang Y.-J."/>
            <person name="Tian T."/>
            <person name="Huang J.-P."/>
            <person name="Huang S.-X."/>
        </authorList>
    </citation>
    <scope>NUCLEOTIDE SEQUENCE [LARGE SCALE GENOMIC DNA]</scope>
    <source>
        <strain evidence="3">KIB-2018</strain>
        <tissue evidence="3">Leaf</tissue>
    </source>
</reference>
<dbReference type="EMBL" id="JAIWQS010000004">
    <property type="protein sequence ID" value="KAJ8766601.1"/>
    <property type="molecule type" value="Genomic_DNA"/>
</dbReference>
<sequence>MDSISDEVVHDFQGFFKAYKDGRMERYPSPANVSAGLDSKTGVQTKDILLSPETGVKARTFVPKFNTPHRKLPLLVHYHGGGFSIGSPFIASWTNFLTCMAYEANVIAISIDYRLAPEHLLPIAYNDSLAALQWIAKHSKGSGPEPLLNNHVDFQRVFLAGDSGRATIANYVAIQAEVNALPGVNIVGLLMVHPYFGDPQEENIIYKIMSPESLGSDKDPQLNPAVDPNLSKMWCKKVLVCVAENDGVQKDHLNVVGKSYYEKVKKSEWKGSVELVENENEGHCFHLSNPMHDMSLG</sequence>
<protein>
    <recommendedName>
        <fullName evidence="2">Alpha/beta hydrolase fold-3 domain-containing protein</fullName>
    </recommendedName>
</protein>
<evidence type="ECO:0000259" key="2">
    <source>
        <dbReference type="Pfam" id="PF07859"/>
    </source>
</evidence>
<dbReference type="Gene3D" id="3.40.50.1820">
    <property type="entry name" value="alpha/beta hydrolase"/>
    <property type="match status" value="1"/>
</dbReference>
<keyword evidence="4" id="KW-1185">Reference proteome</keyword>
<evidence type="ECO:0000313" key="4">
    <source>
        <dbReference type="Proteomes" id="UP001159364"/>
    </source>
</evidence>
<dbReference type="InterPro" id="IPR013094">
    <property type="entry name" value="AB_hydrolase_3"/>
</dbReference>
<evidence type="ECO:0000313" key="3">
    <source>
        <dbReference type="EMBL" id="KAJ8766601.1"/>
    </source>
</evidence>
<proteinExistence type="inferred from homology"/>
<dbReference type="InterPro" id="IPR029058">
    <property type="entry name" value="AB_hydrolase_fold"/>
</dbReference>
<dbReference type="InterPro" id="IPR050466">
    <property type="entry name" value="Carboxylest/Gibb_receptor"/>
</dbReference>
<organism evidence="3 4">
    <name type="scientific">Erythroxylum novogranatense</name>
    <dbReference type="NCBI Taxonomy" id="1862640"/>
    <lineage>
        <taxon>Eukaryota</taxon>
        <taxon>Viridiplantae</taxon>
        <taxon>Streptophyta</taxon>
        <taxon>Embryophyta</taxon>
        <taxon>Tracheophyta</taxon>
        <taxon>Spermatophyta</taxon>
        <taxon>Magnoliopsida</taxon>
        <taxon>eudicotyledons</taxon>
        <taxon>Gunneridae</taxon>
        <taxon>Pentapetalae</taxon>
        <taxon>rosids</taxon>
        <taxon>fabids</taxon>
        <taxon>Malpighiales</taxon>
        <taxon>Erythroxylaceae</taxon>
        <taxon>Erythroxylum</taxon>
    </lineage>
</organism>
<gene>
    <name evidence="3" type="ORF">K2173_001121</name>
</gene>
<name>A0AAV8TI59_9ROSI</name>
<dbReference type="Proteomes" id="UP001159364">
    <property type="component" value="Linkage Group LG04"/>
</dbReference>
<comment type="similarity">
    <text evidence="1">Belongs to the 'GDXG' lipolytic enzyme family.</text>
</comment>
<dbReference type="SUPFAM" id="SSF53474">
    <property type="entry name" value="alpha/beta-Hydrolases"/>
    <property type="match status" value="1"/>
</dbReference>
<dbReference type="Pfam" id="PF07859">
    <property type="entry name" value="Abhydrolase_3"/>
    <property type="match status" value="1"/>
</dbReference>